<dbReference type="GO" id="GO:0004497">
    <property type="term" value="F:monooxygenase activity"/>
    <property type="evidence" value="ECO:0007669"/>
    <property type="project" value="UniProtKB-KW"/>
</dbReference>
<proteinExistence type="predicted"/>
<feature type="domain" description="Luciferase-like" evidence="4">
    <location>
        <begin position="15"/>
        <end position="306"/>
    </location>
</feature>
<organism evidence="5 6">
    <name type="scientific">Candidatus Segetimicrobium genomatis</name>
    <dbReference type="NCBI Taxonomy" id="2569760"/>
    <lineage>
        <taxon>Bacteria</taxon>
        <taxon>Bacillati</taxon>
        <taxon>Candidatus Sysuimicrobiota</taxon>
        <taxon>Candidatus Sysuimicrobiia</taxon>
        <taxon>Candidatus Sysuimicrobiales</taxon>
        <taxon>Candidatus Segetimicrobiaceae</taxon>
        <taxon>Candidatus Segetimicrobium</taxon>
    </lineage>
</organism>
<dbReference type="Proteomes" id="UP000319353">
    <property type="component" value="Unassembled WGS sequence"/>
</dbReference>
<dbReference type="GO" id="GO:0016705">
    <property type="term" value="F:oxidoreductase activity, acting on paired donors, with incorporation or reduction of molecular oxygen"/>
    <property type="evidence" value="ECO:0007669"/>
    <property type="project" value="InterPro"/>
</dbReference>
<dbReference type="InterPro" id="IPR011251">
    <property type="entry name" value="Luciferase-like_dom"/>
</dbReference>
<accession>A0A537LGB7</accession>
<dbReference type="InterPro" id="IPR036661">
    <property type="entry name" value="Luciferase-like_sf"/>
</dbReference>
<keyword evidence="2" id="KW-0503">Monooxygenase</keyword>
<protein>
    <submittedName>
        <fullName evidence="5">LLM class flavin-dependent oxidoreductase</fullName>
    </submittedName>
</protein>
<feature type="region of interest" description="Disordered" evidence="3">
    <location>
        <begin position="389"/>
        <end position="423"/>
    </location>
</feature>
<dbReference type="EMBL" id="VBAL01000009">
    <property type="protein sequence ID" value="TMJ06747.1"/>
    <property type="molecule type" value="Genomic_DNA"/>
</dbReference>
<dbReference type="PANTHER" id="PTHR30137">
    <property type="entry name" value="LUCIFERASE-LIKE MONOOXYGENASE"/>
    <property type="match status" value="1"/>
</dbReference>
<name>A0A537LGB7_9BACT</name>
<sequence length="423" mass="47208">MTASSLVDRYPLSPMHFSLFYFASGGSEQRADQYRLLLDGARFADRHGFAAVWTPERHFHSFGGLYPNPSVSAAAIAAITERIQIRAGSVVLPLHHPVRVTEEWAVVDNLSNGRVGISFASGWQPEDFVLAPGNYAERKELMYRHIETVRKLWRGETLSFPGVTGAPVVVRTLPRPVQPELPVWVTSAGSTETYEAAGRIGANLLTHLLGQTVEELRDRIAAYRRSWEQHGHPGRGQVTLMLHTFVGEDDDSVREIVRQPMIEYLRSSVSLIKNFAGAWAERRRKGSDATPVSGDEFQNLSREHMEALLAFAFERYFETSGLFGGADTCLRMLERLKAIDVDELACLIDFGVDPEIVLGHLPHLNRLKQRVNAAQPDAPSIPERIRQHRVDPHPMHALPGPTAARGGADPGRPEHPAHRARRR</sequence>
<evidence type="ECO:0000313" key="6">
    <source>
        <dbReference type="Proteomes" id="UP000319353"/>
    </source>
</evidence>
<evidence type="ECO:0000313" key="5">
    <source>
        <dbReference type="EMBL" id="TMJ06747.1"/>
    </source>
</evidence>
<comment type="caution">
    <text evidence="5">The sequence shown here is derived from an EMBL/GenBank/DDBJ whole genome shotgun (WGS) entry which is preliminary data.</text>
</comment>
<dbReference type="AlphaFoldDB" id="A0A537LGB7"/>
<evidence type="ECO:0000256" key="2">
    <source>
        <dbReference type="ARBA" id="ARBA00023033"/>
    </source>
</evidence>
<dbReference type="Pfam" id="PF00296">
    <property type="entry name" value="Bac_luciferase"/>
    <property type="match status" value="1"/>
</dbReference>
<dbReference type="Gene3D" id="3.20.20.30">
    <property type="entry name" value="Luciferase-like domain"/>
    <property type="match status" value="1"/>
</dbReference>
<evidence type="ECO:0000259" key="4">
    <source>
        <dbReference type="Pfam" id="PF00296"/>
    </source>
</evidence>
<dbReference type="InterPro" id="IPR050766">
    <property type="entry name" value="Bact_Lucif_Oxidored"/>
</dbReference>
<reference evidence="5 6" key="1">
    <citation type="journal article" date="2019" name="Nat. Microbiol.">
        <title>Mediterranean grassland soil C-N compound turnover is dependent on rainfall and depth, and is mediated by genomically divergent microorganisms.</title>
        <authorList>
            <person name="Diamond S."/>
            <person name="Andeer P.F."/>
            <person name="Li Z."/>
            <person name="Crits-Christoph A."/>
            <person name="Burstein D."/>
            <person name="Anantharaman K."/>
            <person name="Lane K.R."/>
            <person name="Thomas B.C."/>
            <person name="Pan C."/>
            <person name="Northen T.R."/>
            <person name="Banfield J.F."/>
        </authorList>
    </citation>
    <scope>NUCLEOTIDE SEQUENCE [LARGE SCALE GENOMIC DNA]</scope>
    <source>
        <strain evidence="5">NP_4</strain>
    </source>
</reference>
<gene>
    <name evidence="5" type="ORF">E6H01_00675</name>
</gene>
<dbReference type="PANTHER" id="PTHR30137:SF8">
    <property type="entry name" value="BLR5498 PROTEIN"/>
    <property type="match status" value="1"/>
</dbReference>
<keyword evidence="1" id="KW-0560">Oxidoreductase</keyword>
<dbReference type="SUPFAM" id="SSF51679">
    <property type="entry name" value="Bacterial luciferase-like"/>
    <property type="match status" value="1"/>
</dbReference>
<dbReference type="InterPro" id="IPR024011">
    <property type="entry name" value="Biosynth_lucif-like_mOase_dom"/>
</dbReference>
<evidence type="ECO:0000256" key="1">
    <source>
        <dbReference type="ARBA" id="ARBA00023002"/>
    </source>
</evidence>
<dbReference type="GO" id="GO:0005829">
    <property type="term" value="C:cytosol"/>
    <property type="evidence" value="ECO:0007669"/>
    <property type="project" value="TreeGrafter"/>
</dbReference>
<evidence type="ECO:0000256" key="3">
    <source>
        <dbReference type="SAM" id="MobiDB-lite"/>
    </source>
</evidence>
<dbReference type="NCBIfam" id="TIGR04020">
    <property type="entry name" value="seco_metab_LLM"/>
    <property type="match status" value="1"/>
</dbReference>